<dbReference type="GO" id="GO:0005886">
    <property type="term" value="C:plasma membrane"/>
    <property type="evidence" value="ECO:0007669"/>
    <property type="project" value="UniProtKB-SubCell"/>
</dbReference>
<keyword evidence="3 6" id="KW-0812">Transmembrane</keyword>
<dbReference type="Proteomes" id="UP001432059">
    <property type="component" value="Chromosome"/>
</dbReference>
<gene>
    <name evidence="7" type="ORF">BPO_1278</name>
</gene>
<name>A0AAU0F2G4_9FLAO</name>
<keyword evidence="5 6" id="KW-0472">Membrane</keyword>
<keyword evidence="8" id="KW-1185">Reference proteome</keyword>
<protein>
    <recommendedName>
        <fullName evidence="9">LptF/LptG family permease</fullName>
    </recommendedName>
</protein>
<keyword evidence="4 6" id="KW-1133">Transmembrane helix</keyword>
<keyword evidence="2" id="KW-1003">Cell membrane</keyword>
<feature type="transmembrane region" description="Helical" evidence="6">
    <location>
        <begin position="20"/>
        <end position="43"/>
    </location>
</feature>
<dbReference type="KEGG" id="bpor:BPO_1278"/>
<evidence type="ECO:0000313" key="7">
    <source>
        <dbReference type="EMBL" id="WOC51925.1"/>
    </source>
</evidence>
<reference evidence="7" key="1">
    <citation type="submission" date="2023-10" db="EMBL/GenBank/DDBJ databases">
        <title>Characterization and whole genome sequencing of a novel strain of Bergeyella porcorum QD2021 isolated from pig.</title>
        <authorList>
            <person name="Liu G."/>
            <person name="Chen C."/>
            <person name="Han X."/>
        </authorList>
    </citation>
    <scope>NUCLEOTIDE SEQUENCE</scope>
    <source>
        <strain evidence="7">QD2021</strain>
    </source>
</reference>
<evidence type="ECO:0000313" key="8">
    <source>
        <dbReference type="Proteomes" id="UP001432059"/>
    </source>
</evidence>
<evidence type="ECO:0000256" key="2">
    <source>
        <dbReference type="ARBA" id="ARBA00022475"/>
    </source>
</evidence>
<comment type="subcellular location">
    <subcellularLocation>
        <location evidence="1">Cell membrane</location>
        <topology evidence="1">Multi-pass membrane protein</topology>
    </subcellularLocation>
</comment>
<evidence type="ECO:0000256" key="3">
    <source>
        <dbReference type="ARBA" id="ARBA00022692"/>
    </source>
</evidence>
<evidence type="ECO:0000256" key="5">
    <source>
        <dbReference type="ARBA" id="ARBA00023136"/>
    </source>
</evidence>
<proteinExistence type="predicted"/>
<accession>A0AAU0F2G4</accession>
<evidence type="ECO:0000256" key="4">
    <source>
        <dbReference type="ARBA" id="ARBA00022989"/>
    </source>
</evidence>
<evidence type="ECO:0008006" key="9">
    <source>
        <dbReference type="Google" id="ProtNLM"/>
    </source>
</evidence>
<evidence type="ECO:0000256" key="6">
    <source>
        <dbReference type="SAM" id="Phobius"/>
    </source>
</evidence>
<dbReference type="InterPro" id="IPR005495">
    <property type="entry name" value="LptG/LptF_permease"/>
</dbReference>
<dbReference type="EMBL" id="CP136426">
    <property type="protein sequence ID" value="WOC51925.1"/>
    <property type="molecule type" value="Genomic_DNA"/>
</dbReference>
<organism evidence="7 8">
    <name type="scientific">Bergeyella porcorum</name>
    <dbReference type="NCBI Taxonomy" id="1735111"/>
    <lineage>
        <taxon>Bacteria</taxon>
        <taxon>Pseudomonadati</taxon>
        <taxon>Bacteroidota</taxon>
        <taxon>Flavobacteriia</taxon>
        <taxon>Flavobacteriales</taxon>
        <taxon>Weeksellaceae</taxon>
        <taxon>Bergeyella</taxon>
    </lineage>
</organism>
<dbReference type="Pfam" id="PF03739">
    <property type="entry name" value="LptF_LptG"/>
    <property type="match status" value="1"/>
</dbReference>
<evidence type="ECO:0000256" key="1">
    <source>
        <dbReference type="ARBA" id="ARBA00004651"/>
    </source>
</evidence>
<dbReference type="AlphaFoldDB" id="A0AAU0F2G4"/>
<sequence>MAFVFVFSFEALKVVAENQVISPLLAMWLPNIVFAPIAAVLYFKRANQ</sequence>